<reference evidence="2 3" key="1">
    <citation type="submission" date="2017-11" db="EMBL/GenBank/DDBJ databases">
        <title>De novo assembly and phasing of dikaryotic genomes from two isolates of Puccinia coronata f. sp. avenae, the causal agent of oat crown rust.</title>
        <authorList>
            <person name="Miller M.E."/>
            <person name="Zhang Y."/>
            <person name="Omidvar V."/>
            <person name="Sperschneider J."/>
            <person name="Schwessinger B."/>
            <person name="Raley C."/>
            <person name="Palmer J.M."/>
            <person name="Garnica D."/>
            <person name="Upadhyaya N."/>
            <person name="Rathjen J."/>
            <person name="Taylor J.M."/>
            <person name="Park R.F."/>
            <person name="Dodds P.N."/>
            <person name="Hirsch C.D."/>
            <person name="Kianian S.F."/>
            <person name="Figueroa M."/>
        </authorList>
    </citation>
    <scope>NUCLEOTIDE SEQUENCE [LARGE SCALE GENOMIC DNA]</scope>
    <source>
        <strain evidence="2">12NC29</strain>
    </source>
</reference>
<comment type="caution">
    <text evidence="2">The sequence shown here is derived from an EMBL/GenBank/DDBJ whole genome shotgun (WGS) entry which is preliminary data.</text>
</comment>
<sequence length="122" mass="13266">MTVCGLRPSGNHTRSIAVTDHKSPSGVASWGAAPQGHASVFFHLETKYCNTDPSSDFVSLALPQKATEAHKLARGIVPLFPNQRQIAQCSKLVPAQRGSTPSQNMGWYQPSECSPSWYQPSR</sequence>
<proteinExistence type="predicted"/>
<gene>
    <name evidence="2" type="ORF">PCANC_14914</name>
</gene>
<name>A0A2N5UKG3_9BASI</name>
<dbReference type="Proteomes" id="UP000235388">
    <property type="component" value="Unassembled WGS sequence"/>
</dbReference>
<dbReference type="EMBL" id="PGCJ01000210">
    <property type="protein sequence ID" value="PLW38253.1"/>
    <property type="molecule type" value="Genomic_DNA"/>
</dbReference>
<feature type="region of interest" description="Disordered" evidence="1">
    <location>
        <begin position="94"/>
        <end position="122"/>
    </location>
</feature>
<protein>
    <submittedName>
        <fullName evidence="2">Uncharacterized protein</fullName>
    </submittedName>
</protein>
<organism evidence="2 3">
    <name type="scientific">Puccinia coronata f. sp. avenae</name>
    <dbReference type="NCBI Taxonomy" id="200324"/>
    <lineage>
        <taxon>Eukaryota</taxon>
        <taxon>Fungi</taxon>
        <taxon>Dikarya</taxon>
        <taxon>Basidiomycota</taxon>
        <taxon>Pucciniomycotina</taxon>
        <taxon>Pucciniomycetes</taxon>
        <taxon>Pucciniales</taxon>
        <taxon>Pucciniaceae</taxon>
        <taxon>Puccinia</taxon>
    </lineage>
</organism>
<evidence type="ECO:0000313" key="2">
    <source>
        <dbReference type="EMBL" id="PLW38253.1"/>
    </source>
</evidence>
<dbReference type="AlphaFoldDB" id="A0A2N5UKG3"/>
<evidence type="ECO:0000313" key="3">
    <source>
        <dbReference type="Proteomes" id="UP000235388"/>
    </source>
</evidence>
<feature type="region of interest" description="Disordered" evidence="1">
    <location>
        <begin position="1"/>
        <end position="30"/>
    </location>
</feature>
<accession>A0A2N5UKG3</accession>
<keyword evidence="3" id="KW-1185">Reference proteome</keyword>
<evidence type="ECO:0000256" key="1">
    <source>
        <dbReference type="SAM" id="MobiDB-lite"/>
    </source>
</evidence>
<feature type="compositionally biased region" description="Polar residues" evidence="1">
    <location>
        <begin position="97"/>
        <end position="122"/>
    </location>
</feature>